<feature type="domain" description="TUG ubiquitin-like" evidence="1">
    <location>
        <begin position="7"/>
        <end position="70"/>
    </location>
</feature>
<accession>A0A498SIH3</accession>
<dbReference type="PANTHER" id="PTHR46467">
    <property type="entry name" value="TETHER CONTAINING UBX DOMAIN FOR GLUT4"/>
    <property type="match status" value="1"/>
</dbReference>
<dbReference type="STRING" id="6277.A0A498SIH3"/>
<dbReference type="GO" id="GO:0005634">
    <property type="term" value="C:nucleus"/>
    <property type="evidence" value="ECO:0007669"/>
    <property type="project" value="TreeGrafter"/>
</dbReference>
<proteinExistence type="predicted"/>
<dbReference type="GO" id="GO:0005737">
    <property type="term" value="C:cytoplasm"/>
    <property type="evidence" value="ECO:0007669"/>
    <property type="project" value="TreeGrafter"/>
</dbReference>
<name>A0A498SIH3_ACAVI</name>
<reference evidence="2 3" key="1">
    <citation type="submission" date="2018-08" db="EMBL/GenBank/DDBJ databases">
        <authorList>
            <person name="Laetsch R D."/>
            <person name="Stevens L."/>
            <person name="Kumar S."/>
            <person name="Blaxter L. M."/>
        </authorList>
    </citation>
    <scope>NUCLEOTIDE SEQUENCE [LARGE SCALE GENOMIC DNA]</scope>
</reference>
<dbReference type="SUPFAM" id="SSF54236">
    <property type="entry name" value="Ubiquitin-like"/>
    <property type="match status" value="1"/>
</dbReference>
<dbReference type="GO" id="GO:0012506">
    <property type="term" value="C:vesicle membrane"/>
    <property type="evidence" value="ECO:0007669"/>
    <property type="project" value="TreeGrafter"/>
</dbReference>
<dbReference type="OrthoDB" id="440781at2759"/>
<dbReference type="InterPro" id="IPR021569">
    <property type="entry name" value="TUG-UBL1"/>
</dbReference>
<keyword evidence="3" id="KW-1185">Reference proteome</keyword>
<evidence type="ECO:0000313" key="3">
    <source>
        <dbReference type="Proteomes" id="UP000276991"/>
    </source>
</evidence>
<dbReference type="Proteomes" id="UP000276991">
    <property type="component" value="Unassembled WGS sequence"/>
</dbReference>
<organism evidence="2 3">
    <name type="scientific">Acanthocheilonema viteae</name>
    <name type="common">Filarial nematode worm</name>
    <name type="synonym">Dipetalonema viteae</name>
    <dbReference type="NCBI Taxonomy" id="6277"/>
    <lineage>
        <taxon>Eukaryota</taxon>
        <taxon>Metazoa</taxon>
        <taxon>Ecdysozoa</taxon>
        <taxon>Nematoda</taxon>
        <taxon>Chromadorea</taxon>
        <taxon>Rhabditida</taxon>
        <taxon>Spirurina</taxon>
        <taxon>Spiruromorpha</taxon>
        <taxon>Filarioidea</taxon>
        <taxon>Onchocercidae</taxon>
        <taxon>Acanthocheilonema</taxon>
    </lineage>
</organism>
<dbReference type="CDD" id="cd16105">
    <property type="entry name" value="Ubl_ASPSCR1_like"/>
    <property type="match status" value="1"/>
</dbReference>
<dbReference type="GO" id="GO:0006886">
    <property type="term" value="P:intracellular protein transport"/>
    <property type="evidence" value="ECO:0007669"/>
    <property type="project" value="TreeGrafter"/>
</dbReference>
<dbReference type="InterPro" id="IPR029071">
    <property type="entry name" value="Ubiquitin-like_domsf"/>
</dbReference>
<dbReference type="Gene3D" id="3.10.20.90">
    <property type="entry name" value="Phosphatidylinositol 3-kinase Catalytic Subunit, Chain A, domain 1"/>
    <property type="match status" value="1"/>
</dbReference>
<dbReference type="AlphaFoldDB" id="A0A498SIH3"/>
<dbReference type="GO" id="GO:0042593">
    <property type="term" value="P:glucose homeostasis"/>
    <property type="evidence" value="ECO:0007669"/>
    <property type="project" value="TreeGrafter"/>
</dbReference>
<dbReference type="PANTHER" id="PTHR46467:SF1">
    <property type="entry name" value="TETHER CONTAINING UBX DOMAIN FOR GLUT4"/>
    <property type="match status" value="1"/>
</dbReference>
<protein>
    <recommendedName>
        <fullName evidence="1">TUG ubiquitin-like domain-containing protein</fullName>
    </recommendedName>
</protein>
<dbReference type="EMBL" id="UPTC01001282">
    <property type="protein sequence ID" value="VBB31559.1"/>
    <property type="molecule type" value="Genomic_DNA"/>
</dbReference>
<sequence length="92" mass="10124">MNSVTVICPNSRRCVVKVTPSTQLRKILEEACLKQGFDISTHHLKHQNHTLDLALPFRLTGLPNNATVEMVQSTNVVGGVPVQIHIALQVCL</sequence>
<evidence type="ECO:0000259" key="1">
    <source>
        <dbReference type="Pfam" id="PF11470"/>
    </source>
</evidence>
<dbReference type="Pfam" id="PF11470">
    <property type="entry name" value="TUG-UBL1"/>
    <property type="match status" value="1"/>
</dbReference>
<gene>
    <name evidence="2" type="ORF">NAV_LOCUS6350</name>
</gene>
<evidence type="ECO:0000313" key="2">
    <source>
        <dbReference type="EMBL" id="VBB31559.1"/>
    </source>
</evidence>